<evidence type="ECO:0000313" key="2">
    <source>
        <dbReference type="EMBL" id="KAF7514809.1"/>
    </source>
</evidence>
<evidence type="ECO:0000256" key="1">
    <source>
        <dbReference type="SAM" id="MobiDB-lite"/>
    </source>
</evidence>
<accession>A0A9P5KYE8</accession>
<name>A0A9P5KYE8_PENCR</name>
<dbReference type="EMBL" id="JAAOZQ010000257">
    <property type="protein sequence ID" value="KAF7514809.1"/>
    <property type="molecule type" value="Genomic_DNA"/>
</dbReference>
<dbReference type="Proteomes" id="UP000701341">
    <property type="component" value="Unassembled WGS sequence"/>
</dbReference>
<feature type="region of interest" description="Disordered" evidence="1">
    <location>
        <begin position="121"/>
        <end position="179"/>
    </location>
</feature>
<feature type="non-terminal residue" evidence="2">
    <location>
        <position position="190"/>
    </location>
</feature>
<comment type="caution">
    <text evidence="2">The sequence shown here is derived from an EMBL/GenBank/DDBJ whole genome shotgun (WGS) entry which is preliminary data.</text>
</comment>
<sequence>INSRLEKKYNSQCNNWESCNTRTLLNLRKTLGVEATSVVVQIIDAREVYRKLRKTYTGSSHQQSYTCFAKWVDLRYKSGSASDFNLRINEKESNWMDKVYIEFIETEIYNRLVNASLYTANSTSSSSNKDNSSNNFNNKKKDDKKGNNDKSRGQSRNKDSNDSSSKDKKQKKQPFEREENVIFCKFHNTL</sequence>
<dbReference type="AlphaFoldDB" id="A0A9P5KYE8"/>
<feature type="compositionally biased region" description="Low complexity" evidence="1">
    <location>
        <begin position="121"/>
        <end position="137"/>
    </location>
</feature>
<feature type="non-terminal residue" evidence="2">
    <location>
        <position position="1"/>
    </location>
</feature>
<reference evidence="2" key="1">
    <citation type="submission" date="2020-02" db="EMBL/GenBank/DDBJ databases">
        <authorList>
            <person name="Lichtner F.J."/>
        </authorList>
    </citation>
    <scope>NUCLEOTIDE SEQUENCE</scope>
    <source>
        <strain evidence="2">G10</strain>
    </source>
</reference>
<feature type="compositionally biased region" description="Basic and acidic residues" evidence="1">
    <location>
        <begin position="139"/>
        <end position="179"/>
    </location>
</feature>
<gene>
    <name evidence="2" type="ORF">PCG10_004534</name>
</gene>
<keyword evidence="3" id="KW-1185">Reference proteome</keyword>
<proteinExistence type="predicted"/>
<organism evidence="2 3">
    <name type="scientific">Penicillium crustosum</name>
    <name type="common">Blue mold fungus</name>
    <dbReference type="NCBI Taxonomy" id="36656"/>
    <lineage>
        <taxon>Eukaryota</taxon>
        <taxon>Fungi</taxon>
        <taxon>Dikarya</taxon>
        <taxon>Ascomycota</taxon>
        <taxon>Pezizomycotina</taxon>
        <taxon>Eurotiomycetes</taxon>
        <taxon>Eurotiomycetidae</taxon>
        <taxon>Eurotiales</taxon>
        <taxon>Aspergillaceae</taxon>
        <taxon>Penicillium</taxon>
    </lineage>
</organism>
<protein>
    <submittedName>
        <fullName evidence="2">Uncharacterized protein</fullName>
    </submittedName>
</protein>
<evidence type="ECO:0000313" key="3">
    <source>
        <dbReference type="Proteomes" id="UP000701341"/>
    </source>
</evidence>